<organism evidence="1 2">
    <name type="scientific">Aureliella helgolandensis</name>
    <dbReference type="NCBI Taxonomy" id="2527968"/>
    <lineage>
        <taxon>Bacteria</taxon>
        <taxon>Pseudomonadati</taxon>
        <taxon>Planctomycetota</taxon>
        <taxon>Planctomycetia</taxon>
        <taxon>Pirellulales</taxon>
        <taxon>Pirellulaceae</taxon>
        <taxon>Aureliella</taxon>
    </lineage>
</organism>
<evidence type="ECO:0000313" key="1">
    <source>
        <dbReference type="EMBL" id="QDV26856.1"/>
    </source>
</evidence>
<accession>A0A518GE32</accession>
<dbReference type="AlphaFoldDB" id="A0A518GE32"/>
<reference evidence="1 2" key="1">
    <citation type="submission" date="2019-02" db="EMBL/GenBank/DDBJ databases">
        <title>Deep-cultivation of Planctomycetes and their phenomic and genomic characterization uncovers novel biology.</title>
        <authorList>
            <person name="Wiegand S."/>
            <person name="Jogler M."/>
            <person name="Boedeker C."/>
            <person name="Pinto D."/>
            <person name="Vollmers J."/>
            <person name="Rivas-Marin E."/>
            <person name="Kohn T."/>
            <person name="Peeters S.H."/>
            <person name="Heuer A."/>
            <person name="Rast P."/>
            <person name="Oberbeckmann S."/>
            <person name="Bunk B."/>
            <person name="Jeske O."/>
            <person name="Meyerdierks A."/>
            <person name="Storesund J.E."/>
            <person name="Kallscheuer N."/>
            <person name="Luecker S."/>
            <person name="Lage O.M."/>
            <person name="Pohl T."/>
            <person name="Merkel B.J."/>
            <person name="Hornburger P."/>
            <person name="Mueller R.-W."/>
            <person name="Bruemmer F."/>
            <person name="Labrenz M."/>
            <person name="Spormann A.M."/>
            <person name="Op den Camp H."/>
            <person name="Overmann J."/>
            <person name="Amann R."/>
            <person name="Jetten M.S.M."/>
            <person name="Mascher T."/>
            <person name="Medema M.H."/>
            <person name="Devos D.P."/>
            <person name="Kaster A.-K."/>
            <person name="Ovreas L."/>
            <person name="Rohde M."/>
            <person name="Galperin M.Y."/>
            <person name="Jogler C."/>
        </authorList>
    </citation>
    <scope>NUCLEOTIDE SEQUENCE [LARGE SCALE GENOMIC DNA]</scope>
    <source>
        <strain evidence="1 2">Q31a</strain>
    </source>
</reference>
<name>A0A518GE32_9BACT</name>
<dbReference type="KEGG" id="ahel:Q31a_52350"/>
<proteinExistence type="predicted"/>
<sequence length="67" mass="7664">MRERELAHPFRMSSLFFFSVSIFLSTPAPFGHKQTQAAKNWPNTLEAALPTFNCPGKAHGWTRSTRR</sequence>
<dbReference type="EMBL" id="CP036298">
    <property type="protein sequence ID" value="QDV26856.1"/>
    <property type="molecule type" value="Genomic_DNA"/>
</dbReference>
<protein>
    <submittedName>
        <fullName evidence="1">Uncharacterized protein</fullName>
    </submittedName>
</protein>
<dbReference type="Proteomes" id="UP000318017">
    <property type="component" value="Chromosome"/>
</dbReference>
<gene>
    <name evidence="1" type="ORF">Q31a_52350</name>
</gene>
<evidence type="ECO:0000313" key="2">
    <source>
        <dbReference type="Proteomes" id="UP000318017"/>
    </source>
</evidence>
<keyword evidence="2" id="KW-1185">Reference proteome</keyword>